<organism evidence="3 4">
    <name type="scientific">Flammeovirga aprica JL-4</name>
    <dbReference type="NCBI Taxonomy" id="694437"/>
    <lineage>
        <taxon>Bacteria</taxon>
        <taxon>Pseudomonadati</taxon>
        <taxon>Bacteroidota</taxon>
        <taxon>Cytophagia</taxon>
        <taxon>Cytophagales</taxon>
        <taxon>Flammeovirgaceae</taxon>
        <taxon>Flammeovirga</taxon>
    </lineage>
</organism>
<keyword evidence="1" id="KW-0732">Signal</keyword>
<dbReference type="RefSeq" id="WP_169659194.1">
    <property type="nucleotide sequence ID" value="NZ_JABANE010000081.1"/>
</dbReference>
<dbReference type="InterPro" id="IPR017853">
    <property type="entry name" value="GH"/>
</dbReference>
<keyword evidence="3" id="KW-0378">Hydrolase</keyword>
<dbReference type="EMBL" id="JABANE010000081">
    <property type="protein sequence ID" value="NME70969.1"/>
    <property type="molecule type" value="Genomic_DNA"/>
</dbReference>
<gene>
    <name evidence="3" type="ORF">HHU12_23540</name>
</gene>
<evidence type="ECO:0000313" key="3">
    <source>
        <dbReference type="EMBL" id="NME70969.1"/>
    </source>
</evidence>
<accession>A0A7X9RYE7</accession>
<dbReference type="AlphaFoldDB" id="A0A7X9RYE7"/>
<proteinExistence type="predicted"/>
<evidence type="ECO:0000313" key="4">
    <source>
        <dbReference type="Proteomes" id="UP000576082"/>
    </source>
</evidence>
<dbReference type="InterPro" id="IPR036116">
    <property type="entry name" value="FN3_sf"/>
</dbReference>
<dbReference type="Proteomes" id="UP000576082">
    <property type="component" value="Unassembled WGS sequence"/>
</dbReference>
<evidence type="ECO:0000259" key="2">
    <source>
        <dbReference type="Pfam" id="PF02638"/>
    </source>
</evidence>
<dbReference type="PANTHER" id="PTHR43405">
    <property type="entry name" value="GLYCOSYL HYDROLASE DIGH"/>
    <property type="match status" value="1"/>
</dbReference>
<dbReference type="InterPro" id="IPR003790">
    <property type="entry name" value="GHL10"/>
</dbReference>
<keyword evidence="4" id="KW-1185">Reference proteome</keyword>
<dbReference type="SUPFAM" id="SSF51445">
    <property type="entry name" value="(Trans)glycosidases"/>
    <property type="match status" value="1"/>
</dbReference>
<dbReference type="PANTHER" id="PTHR43405:SF1">
    <property type="entry name" value="GLYCOSYL HYDROLASE DIGH"/>
    <property type="match status" value="1"/>
</dbReference>
<comment type="caution">
    <text evidence="3">The sequence shown here is derived from an EMBL/GenBank/DDBJ whole genome shotgun (WGS) entry which is preliminary data.</text>
</comment>
<dbReference type="InterPro" id="IPR013783">
    <property type="entry name" value="Ig-like_fold"/>
</dbReference>
<dbReference type="Gene3D" id="2.60.40.10">
    <property type="entry name" value="Immunoglobulins"/>
    <property type="match status" value="1"/>
</dbReference>
<reference evidence="3 4" key="1">
    <citation type="submission" date="2020-04" db="EMBL/GenBank/DDBJ databases">
        <title>Flammeovirga sp. SR4, a novel species isolated from seawater.</title>
        <authorList>
            <person name="Wang X."/>
        </authorList>
    </citation>
    <scope>NUCLEOTIDE SEQUENCE [LARGE SCALE GENOMIC DNA]</scope>
    <source>
        <strain evidence="3 4">ATCC 23126</strain>
    </source>
</reference>
<protein>
    <submittedName>
        <fullName evidence="3">Family 10 glycosylhydrolase</fullName>
    </submittedName>
</protein>
<evidence type="ECO:0000256" key="1">
    <source>
        <dbReference type="ARBA" id="ARBA00022729"/>
    </source>
</evidence>
<dbReference type="Gene3D" id="3.20.20.80">
    <property type="entry name" value="Glycosidases"/>
    <property type="match status" value="1"/>
</dbReference>
<dbReference type="Pfam" id="PF02638">
    <property type="entry name" value="GHL10"/>
    <property type="match status" value="1"/>
</dbReference>
<dbReference type="InterPro" id="IPR052177">
    <property type="entry name" value="Divisome_Glycosyl_Hydrolase"/>
</dbReference>
<name>A0A7X9RYE7_9BACT</name>
<dbReference type="GO" id="GO:0016787">
    <property type="term" value="F:hydrolase activity"/>
    <property type="evidence" value="ECO:0007669"/>
    <property type="project" value="UniProtKB-KW"/>
</dbReference>
<feature type="domain" description="Glycosyl hydrolase-like 10" evidence="2">
    <location>
        <begin position="27"/>
        <end position="339"/>
    </location>
</feature>
<dbReference type="SUPFAM" id="SSF49265">
    <property type="entry name" value="Fibronectin type III"/>
    <property type="match status" value="1"/>
</dbReference>
<sequence>MRCILLFVTTVLLTFQLFGQEQYPKREFRGVWVATLNAIDWPYDIHDNASQQKEEFIRLLNFHKTRGINTVIVQVRASADVIYPSNYEPWAKCVSGKQGQPPSPFYDPLEFMIHETHKRGMEFHAWVNPFRAITNTDYVNVAEDHIAKTHPEWILKYHKLAILNPGIPEARNYIVKVIEELISNYDIDALHFDDYFYPYPDHGEIKGDKSTYRKYKVAGENIRDWRRSNINSFIEEVHELVVQKRPGLKFGISPYGVWRNDRMDMDGSPTKSGYTSYDHLYADVRLWLQNGWIDYVAPQVYQSSKHRKIPFKPLVTWWSQNTFGKHLYIGHATYRVQVSLERGWRDNNEMPIQIQHCRDLDAVLGSVYYNSTSLLNNQGGVADSLMQFYEYPALPPLMPWVDATKPNAPASPKIMAIENGVKLQWETPEEAKDGDLPKYYAVYSSVNGRLPDIEDIRNMIAMIPSSQTSFVDERTNSLEDYTYLITAIDQLKNESLPVLPSYPKDNNVILPDPYTEDMIVELQNSVLKTIWEVTNRVVDNQQVTMIKEVD</sequence>